<evidence type="ECO:0000313" key="2">
    <source>
        <dbReference type="EMBL" id="OSX72027.1"/>
    </source>
</evidence>
<sequence>MAELSAGHHLWSDAVQTYTVRNFALRLFHGRPDVSGRLIRFGCLFSEAARAGFIGEQFAGTGLPPTDDGTPVTAKADRGAYEAIVNLANFCTTFGLDVACTRAVSAQAVHVAERGNHHLVHSTLTAVKNGWQKHAVSATHGGKKTNLVAYTSYTRRFCAKGAETATTGGGLMHLNRHVVVSWLDVEARRHSVGEAPRRRGQFGATASARARGAAVADAEGSESFSGDSAEDLADEDDMDLDAGPARKRPRTAVTDVFAGATASRRRGASSTARRGRGGVAAGRGRGIKTTAGRGSRGAAEAGQGGRGGAAAGRGQRRRCETGREGQGGDAVGRGPRGRAAAGRGGRGGPGGTAPQSASGGTPPYAHPTSNPAPPARVAAGAREGTLDGAPVNGEVAGGGSALAGAAYLLTPPPLPRSAAGTRPPPTPAALTASLPGTGPPSCAGSGPLPRNVVSGAAVAAEMTVSGNVVADASGDRPAAATMAAWAEKLVSHHALGGNLNALAKTATLFNVLWRTAT</sequence>
<dbReference type="AlphaFoldDB" id="A0A1X6NTX6"/>
<organism evidence="2 3">
    <name type="scientific">Porphyra umbilicalis</name>
    <name type="common">Purple laver</name>
    <name type="synonym">Red alga</name>
    <dbReference type="NCBI Taxonomy" id="2786"/>
    <lineage>
        <taxon>Eukaryota</taxon>
        <taxon>Rhodophyta</taxon>
        <taxon>Bangiophyceae</taxon>
        <taxon>Bangiales</taxon>
        <taxon>Bangiaceae</taxon>
        <taxon>Porphyra</taxon>
    </lineage>
</organism>
<proteinExistence type="predicted"/>
<dbReference type="Proteomes" id="UP000218209">
    <property type="component" value="Unassembled WGS sequence"/>
</dbReference>
<dbReference type="EMBL" id="KV919091">
    <property type="protein sequence ID" value="OSX72027.1"/>
    <property type="molecule type" value="Genomic_DNA"/>
</dbReference>
<protein>
    <submittedName>
        <fullName evidence="2">Uncharacterized protein</fullName>
    </submittedName>
</protein>
<feature type="compositionally biased region" description="Acidic residues" evidence="1">
    <location>
        <begin position="228"/>
        <end position="240"/>
    </location>
</feature>
<feature type="compositionally biased region" description="Low complexity" evidence="1">
    <location>
        <begin position="291"/>
        <end position="301"/>
    </location>
</feature>
<evidence type="ECO:0000313" key="3">
    <source>
        <dbReference type="Proteomes" id="UP000218209"/>
    </source>
</evidence>
<feature type="compositionally biased region" description="Low complexity" evidence="1">
    <location>
        <begin position="258"/>
        <end position="272"/>
    </location>
</feature>
<keyword evidence="3" id="KW-1185">Reference proteome</keyword>
<feature type="compositionally biased region" description="Gly residues" evidence="1">
    <location>
        <begin position="342"/>
        <end position="351"/>
    </location>
</feature>
<accession>A0A1X6NTX6</accession>
<feature type="compositionally biased region" description="Gly residues" evidence="1">
    <location>
        <begin position="302"/>
        <end position="311"/>
    </location>
</feature>
<reference evidence="2 3" key="1">
    <citation type="submission" date="2017-03" db="EMBL/GenBank/DDBJ databases">
        <title>WGS assembly of Porphyra umbilicalis.</title>
        <authorList>
            <person name="Brawley S.H."/>
            <person name="Blouin N.A."/>
            <person name="Ficko-Blean E."/>
            <person name="Wheeler G.L."/>
            <person name="Lohr M."/>
            <person name="Goodson H.V."/>
            <person name="Jenkins J.W."/>
            <person name="Blaby-Haas C.E."/>
            <person name="Helliwell K.E."/>
            <person name="Chan C."/>
            <person name="Marriage T."/>
            <person name="Bhattacharya D."/>
            <person name="Klein A.S."/>
            <person name="Badis Y."/>
            <person name="Brodie J."/>
            <person name="Cao Y."/>
            <person name="Collen J."/>
            <person name="Dittami S.M."/>
            <person name="Gachon C.M."/>
            <person name="Green B.R."/>
            <person name="Karpowicz S."/>
            <person name="Kim J.W."/>
            <person name="Kudahl U."/>
            <person name="Lin S."/>
            <person name="Michel G."/>
            <person name="Mittag M."/>
            <person name="Olson B.J."/>
            <person name="Pangilinan J."/>
            <person name="Peng Y."/>
            <person name="Qiu H."/>
            <person name="Shu S."/>
            <person name="Singer J.T."/>
            <person name="Smith A.G."/>
            <person name="Sprecher B.N."/>
            <person name="Wagner V."/>
            <person name="Wang W."/>
            <person name="Wang Z.-Y."/>
            <person name="Yan J."/>
            <person name="Yarish C."/>
            <person name="Zoeuner-Riek S."/>
            <person name="Zhuang Y."/>
            <person name="Zou Y."/>
            <person name="Lindquist E.A."/>
            <person name="Grimwood J."/>
            <person name="Barry K."/>
            <person name="Rokhsar D.S."/>
            <person name="Schmutz J."/>
            <person name="Stiller J.W."/>
            <person name="Grossman A.R."/>
            <person name="Prochnik S.E."/>
        </authorList>
    </citation>
    <scope>NUCLEOTIDE SEQUENCE [LARGE SCALE GENOMIC DNA]</scope>
    <source>
        <strain evidence="2">4086291</strain>
    </source>
</reference>
<name>A0A1X6NTX6_PORUM</name>
<feature type="region of interest" description="Disordered" evidence="1">
    <location>
        <begin position="213"/>
        <end position="377"/>
    </location>
</feature>
<gene>
    <name evidence="2" type="ORF">BU14_0479s0005</name>
</gene>
<evidence type="ECO:0000256" key="1">
    <source>
        <dbReference type="SAM" id="MobiDB-lite"/>
    </source>
</evidence>